<comment type="caution">
    <text evidence="1">The sequence shown here is derived from an EMBL/GenBank/DDBJ whole genome shotgun (WGS) entry which is preliminary data.</text>
</comment>
<reference evidence="1" key="1">
    <citation type="journal article" date="2020" name="bioRxiv">
        <title>Genomic and phenotypic heterogeneity of clinical isolates of the human pathogens Aspergillus fumigatus, Aspergillus lentulus and Aspergillus fumigatiaffinis.</title>
        <authorList>
            <person name="dos Santos R.A.C."/>
            <person name="Steenwyk J.L."/>
            <person name="Rivero-Menendez O."/>
            <person name="Mead M.E."/>
            <person name="Silva L.P."/>
            <person name="Bastos R.W."/>
            <person name="Alastruey-Izquierdo A."/>
            <person name="Goldman G.H."/>
            <person name="Rokas A."/>
        </authorList>
    </citation>
    <scope>NUCLEOTIDE SEQUENCE</scope>
    <source>
        <strain evidence="1">CNM-CM6805</strain>
    </source>
</reference>
<dbReference type="Proteomes" id="UP000653565">
    <property type="component" value="Unassembled WGS sequence"/>
</dbReference>
<evidence type="ECO:0000313" key="2">
    <source>
        <dbReference type="Proteomes" id="UP000653565"/>
    </source>
</evidence>
<dbReference type="EMBL" id="JAAAPX010000284">
    <property type="protein sequence ID" value="KAF4226040.1"/>
    <property type="molecule type" value="Genomic_DNA"/>
</dbReference>
<keyword evidence="2" id="KW-1185">Reference proteome</keyword>
<evidence type="ECO:0000313" key="1">
    <source>
        <dbReference type="EMBL" id="KAF4226040.1"/>
    </source>
</evidence>
<organism evidence="1 2">
    <name type="scientific">Aspergillus fumigatiaffinis</name>
    <dbReference type="NCBI Taxonomy" id="340414"/>
    <lineage>
        <taxon>Eukaryota</taxon>
        <taxon>Fungi</taxon>
        <taxon>Dikarya</taxon>
        <taxon>Ascomycota</taxon>
        <taxon>Pezizomycotina</taxon>
        <taxon>Eurotiomycetes</taxon>
        <taxon>Eurotiomycetidae</taxon>
        <taxon>Eurotiales</taxon>
        <taxon>Aspergillaceae</taxon>
        <taxon>Aspergillus</taxon>
        <taxon>Aspergillus subgen. Fumigati</taxon>
    </lineage>
</organism>
<dbReference type="PANTHER" id="PTHR37540">
    <property type="entry name" value="TRANSCRIPTION FACTOR (ACR-2), PUTATIVE-RELATED-RELATED"/>
    <property type="match status" value="1"/>
</dbReference>
<dbReference type="AlphaFoldDB" id="A0A8H4GQ20"/>
<protein>
    <submittedName>
        <fullName evidence="1">Uncharacterized protein</fullName>
    </submittedName>
</protein>
<sequence length="454" mass="51390">MALQFINQSPSGIGSSDRRIIRSHVMRGKNAGKQRRSTKKQKTELKHLLYASGSGYVMPRPVFWGDLCLTSFPQELDSESTALMHRWFFDISDALFPPQFCTKFDIIKSIWVNYILADEAYFHSTLAISSSYVDFLRRKPSISSKTLHHISQAYALVNVKLSGPFSVSDSAIAAVVSLAIYQQVHHQPATGLVHLHGLYRMIQLRGGIARLMQENRALALKPLRLDVELAMQNGTRTLFRADEVPVHPVLCDPDVSRGQFPRAASWMPLVMLDLFSFSRLLNEVERRQRLELGPLDYTETLVSLLYRLSEVSQGSTKARGRYGDVTYLAMLAFMTTLLPEYTRDGSSCPLLSDRLGSAVQDLCVTASESLDFDSPLLLWILFISGISVLNPKIYRWLPPLIADTCEKLELDNWAVIQRQLSQFPWIFALHEAPGHRLWEDVRLGSRETSLRESS</sequence>
<dbReference type="InterPro" id="IPR021858">
    <property type="entry name" value="Fun_TF"/>
</dbReference>
<name>A0A8H4GQ20_9EURO</name>
<proteinExistence type="predicted"/>
<accession>A0A8H4GQ20</accession>
<reference evidence="1" key="2">
    <citation type="submission" date="2020-04" db="EMBL/GenBank/DDBJ databases">
        <authorList>
            <person name="Santos R.A.C."/>
            <person name="Steenwyk J.L."/>
            <person name="Rivero-Menendez O."/>
            <person name="Mead M.E."/>
            <person name="Silva L.P."/>
            <person name="Bastos R.W."/>
            <person name="Alastruey-Izquierdo A."/>
            <person name="Goldman G.H."/>
            <person name="Rokas A."/>
        </authorList>
    </citation>
    <scope>NUCLEOTIDE SEQUENCE</scope>
    <source>
        <strain evidence="1">CNM-CM6805</strain>
    </source>
</reference>
<dbReference type="PANTHER" id="PTHR37540:SF9">
    <property type="entry name" value="ZN(2)-C6 FUNGAL-TYPE DOMAIN-CONTAINING PROTEIN"/>
    <property type="match status" value="1"/>
</dbReference>
<dbReference type="Pfam" id="PF11951">
    <property type="entry name" value="Fungal_trans_2"/>
    <property type="match status" value="1"/>
</dbReference>
<gene>
    <name evidence="1" type="ORF">CNMCM6805_005182</name>
</gene>